<organism evidence="1 2">
    <name type="scientific">Staurois parvus</name>
    <dbReference type="NCBI Taxonomy" id="386267"/>
    <lineage>
        <taxon>Eukaryota</taxon>
        <taxon>Metazoa</taxon>
        <taxon>Chordata</taxon>
        <taxon>Craniata</taxon>
        <taxon>Vertebrata</taxon>
        <taxon>Euteleostomi</taxon>
        <taxon>Amphibia</taxon>
        <taxon>Batrachia</taxon>
        <taxon>Anura</taxon>
        <taxon>Neobatrachia</taxon>
        <taxon>Ranoidea</taxon>
        <taxon>Ranidae</taxon>
        <taxon>Staurois</taxon>
    </lineage>
</organism>
<accession>A0ABN9D4E6</accession>
<protein>
    <submittedName>
        <fullName evidence="1">Uncharacterized protein</fullName>
    </submittedName>
</protein>
<evidence type="ECO:0000313" key="2">
    <source>
        <dbReference type="Proteomes" id="UP001162483"/>
    </source>
</evidence>
<evidence type="ECO:0000313" key="1">
    <source>
        <dbReference type="EMBL" id="CAI9567357.1"/>
    </source>
</evidence>
<comment type="caution">
    <text evidence="1">The sequence shown here is derived from an EMBL/GenBank/DDBJ whole genome shotgun (WGS) entry which is preliminary data.</text>
</comment>
<sequence length="49" mass="5755">QKEQTKCRQGTGQSTRDKIVLSECHFLSFSNFLPFRPRKSRRSQGTEPR</sequence>
<feature type="non-terminal residue" evidence="1">
    <location>
        <position position="1"/>
    </location>
</feature>
<keyword evidence="2" id="KW-1185">Reference proteome</keyword>
<gene>
    <name evidence="1" type="ORF">SPARVUS_LOCUS6529023</name>
</gene>
<name>A0ABN9D4E6_9NEOB</name>
<reference evidence="1" key="1">
    <citation type="submission" date="2023-05" db="EMBL/GenBank/DDBJ databases">
        <authorList>
            <person name="Stuckert A."/>
        </authorList>
    </citation>
    <scope>NUCLEOTIDE SEQUENCE</scope>
</reference>
<dbReference type="Proteomes" id="UP001162483">
    <property type="component" value="Unassembled WGS sequence"/>
</dbReference>
<proteinExistence type="predicted"/>
<dbReference type="EMBL" id="CATNWA010014095">
    <property type="protein sequence ID" value="CAI9567357.1"/>
    <property type="molecule type" value="Genomic_DNA"/>
</dbReference>